<evidence type="ECO:0000256" key="3">
    <source>
        <dbReference type="ARBA" id="ARBA00013080"/>
    </source>
</evidence>
<keyword evidence="11" id="KW-1185">Reference proteome</keyword>
<name>A0ABU7LS60_9PROT</name>
<comment type="caution">
    <text evidence="10">The sequence shown here is derived from an EMBL/GenBank/DDBJ whole genome shotgun (WGS) entry which is preliminary data.</text>
</comment>
<comment type="subcellular location">
    <subcellularLocation>
        <location evidence="8">Cytoplasm</location>
    </subcellularLocation>
</comment>
<dbReference type="NCBIfam" id="TIGR00652">
    <property type="entry name" value="DapF"/>
    <property type="match status" value="1"/>
</dbReference>
<evidence type="ECO:0000313" key="10">
    <source>
        <dbReference type="EMBL" id="MEE2526758.1"/>
    </source>
</evidence>
<protein>
    <recommendedName>
        <fullName evidence="3 8">Diaminopimelate epimerase</fullName>
        <shortName evidence="8">DAP epimerase</shortName>
        <ecNumber evidence="3 8">5.1.1.7</ecNumber>
    </recommendedName>
    <alternativeName>
        <fullName evidence="8">PLP-independent amino acid racemase</fullName>
    </alternativeName>
</protein>
<gene>
    <name evidence="8 10" type="primary">dapF</name>
    <name evidence="10" type="ORF">V0U79_10285</name>
</gene>
<dbReference type="RefSeq" id="WP_330199419.1">
    <property type="nucleotide sequence ID" value="NZ_JAZDRP010000005.1"/>
</dbReference>
<evidence type="ECO:0000256" key="6">
    <source>
        <dbReference type="ARBA" id="ARBA00023235"/>
    </source>
</evidence>
<feature type="active site" description="Proton acceptor" evidence="8">
    <location>
        <position position="213"/>
    </location>
</feature>
<keyword evidence="8" id="KW-0963">Cytoplasm</keyword>
<evidence type="ECO:0000256" key="7">
    <source>
        <dbReference type="ARBA" id="ARBA00051712"/>
    </source>
</evidence>
<feature type="binding site" evidence="8">
    <location>
        <position position="41"/>
    </location>
    <ligand>
        <name>substrate</name>
    </ligand>
</feature>
<feature type="site" description="Could be important to modulate the pK values of the two catalytic cysteine residues" evidence="8">
    <location>
        <position position="155"/>
    </location>
</feature>
<dbReference type="EC" id="5.1.1.7" evidence="3 8"/>
<feature type="binding site" evidence="8">
    <location>
        <position position="153"/>
    </location>
    <ligand>
        <name>substrate</name>
    </ligand>
</feature>
<feature type="binding site" evidence="8">
    <location>
        <position position="186"/>
    </location>
    <ligand>
        <name>substrate</name>
    </ligand>
</feature>
<comment type="function">
    <text evidence="8">Catalyzes the stereoinversion of LL-2,6-diaminopimelate (L,L-DAP) to meso-diaminopimelate (meso-DAP), a precursor of L-lysine and an essential component of the bacterial peptidoglycan.</text>
</comment>
<sequence length="267" mass="29626">MRALKMNGTGNAFLLIDARSTDIGITPERLSAWAKKHEFDQVLKLEPSEHGDARYRIWNRDSGEVGACGNGARCAGWYLCETSNAASARLDTAYGLTDAIRTGDFRMSVDLGEAHTDWRDIPLAREMDTRALDYEIEMDGHRLRRPGAVSMGNPHAVFFIDPLDGLPVETLGPRIEHDPLFPERVNAGFVQVLARDHIRLRVWERGAGLTKACGTGAAAAVVAGVRRDLLERECRVDVDGGRLQIDWKQDNHVWLDGPVELDGEVEL</sequence>
<dbReference type="SUPFAM" id="SSF54506">
    <property type="entry name" value="Diaminopimelate epimerase-like"/>
    <property type="match status" value="2"/>
</dbReference>
<dbReference type="PANTHER" id="PTHR31689:SF0">
    <property type="entry name" value="DIAMINOPIMELATE EPIMERASE"/>
    <property type="match status" value="1"/>
</dbReference>
<proteinExistence type="inferred from homology"/>
<keyword evidence="4 8" id="KW-0028">Amino-acid biosynthesis</keyword>
<dbReference type="InterPro" id="IPR001653">
    <property type="entry name" value="DAP_epimerase_DapF"/>
</dbReference>
<dbReference type="PANTHER" id="PTHR31689">
    <property type="entry name" value="DIAMINOPIMELATE EPIMERASE, CHLOROPLASTIC"/>
    <property type="match status" value="1"/>
</dbReference>
<dbReference type="EMBL" id="JAZDRP010000005">
    <property type="protein sequence ID" value="MEE2526758.1"/>
    <property type="molecule type" value="Genomic_DNA"/>
</dbReference>
<dbReference type="HAMAP" id="MF_00197">
    <property type="entry name" value="DAP_epimerase"/>
    <property type="match status" value="1"/>
</dbReference>
<evidence type="ECO:0000256" key="9">
    <source>
        <dbReference type="PROSITE-ProRule" id="PRU10125"/>
    </source>
</evidence>
<comment type="catalytic activity">
    <reaction evidence="7 8">
        <text>(2S,6S)-2,6-diaminopimelate = meso-2,6-diaminopimelate</text>
        <dbReference type="Rhea" id="RHEA:15393"/>
        <dbReference type="ChEBI" id="CHEBI:57609"/>
        <dbReference type="ChEBI" id="CHEBI:57791"/>
        <dbReference type="EC" id="5.1.1.7"/>
    </reaction>
</comment>
<dbReference type="Pfam" id="PF01678">
    <property type="entry name" value="DAP_epimerase"/>
    <property type="match status" value="2"/>
</dbReference>
<comment type="subunit">
    <text evidence="8">Homodimer.</text>
</comment>
<evidence type="ECO:0000256" key="2">
    <source>
        <dbReference type="ARBA" id="ARBA00010219"/>
    </source>
</evidence>
<feature type="binding site" evidence="8">
    <location>
        <position position="59"/>
    </location>
    <ligand>
        <name>substrate</name>
    </ligand>
</feature>
<accession>A0ABU7LS60</accession>
<dbReference type="Gene3D" id="3.10.310.10">
    <property type="entry name" value="Diaminopimelate Epimerase, Chain A, domain 1"/>
    <property type="match status" value="2"/>
</dbReference>
<feature type="binding site" evidence="8">
    <location>
        <begin position="69"/>
        <end position="70"/>
    </location>
    <ligand>
        <name>substrate</name>
    </ligand>
</feature>
<evidence type="ECO:0000256" key="8">
    <source>
        <dbReference type="HAMAP-Rule" id="MF_00197"/>
    </source>
</evidence>
<reference evidence="10 11" key="1">
    <citation type="submission" date="2024-01" db="EMBL/GenBank/DDBJ databases">
        <title>Hyphobacterium bacterium isolated from marine sediment.</title>
        <authorList>
            <person name="Zhao S."/>
        </authorList>
    </citation>
    <scope>NUCLEOTIDE SEQUENCE [LARGE SCALE GENOMIC DNA]</scope>
    <source>
        <strain evidence="11">HN65</strain>
    </source>
</reference>
<evidence type="ECO:0000256" key="1">
    <source>
        <dbReference type="ARBA" id="ARBA00005196"/>
    </source>
</evidence>
<evidence type="ECO:0000313" key="11">
    <source>
        <dbReference type="Proteomes" id="UP001354971"/>
    </source>
</evidence>
<feature type="active site" evidence="9">
    <location>
        <position position="68"/>
    </location>
</feature>
<organism evidence="10 11">
    <name type="scientific">Hyphobacterium lacteum</name>
    <dbReference type="NCBI Taxonomy" id="3116575"/>
    <lineage>
        <taxon>Bacteria</taxon>
        <taxon>Pseudomonadati</taxon>
        <taxon>Pseudomonadota</taxon>
        <taxon>Alphaproteobacteria</taxon>
        <taxon>Maricaulales</taxon>
        <taxon>Maricaulaceae</taxon>
        <taxon>Hyphobacterium</taxon>
    </lineage>
</organism>
<feature type="binding site" evidence="8">
    <location>
        <begin position="214"/>
        <end position="215"/>
    </location>
    <ligand>
        <name>substrate</name>
    </ligand>
</feature>
<comment type="similarity">
    <text evidence="2 8">Belongs to the diaminopimelate epimerase family.</text>
</comment>
<feature type="binding site" evidence="8">
    <location>
        <position position="11"/>
    </location>
    <ligand>
        <name>substrate</name>
    </ligand>
</feature>
<dbReference type="PROSITE" id="PS01326">
    <property type="entry name" value="DAP_EPIMERASE"/>
    <property type="match status" value="1"/>
</dbReference>
<keyword evidence="5 8" id="KW-0457">Lysine biosynthesis</keyword>
<dbReference type="GO" id="GO:0008837">
    <property type="term" value="F:diaminopimelate epimerase activity"/>
    <property type="evidence" value="ECO:0007669"/>
    <property type="project" value="UniProtKB-EC"/>
</dbReference>
<feature type="active site" description="Proton donor" evidence="8">
    <location>
        <position position="68"/>
    </location>
</feature>
<dbReference type="InterPro" id="IPR018510">
    <property type="entry name" value="DAP_epimerase_AS"/>
</dbReference>
<feature type="binding site" evidence="8">
    <location>
        <begin position="204"/>
        <end position="205"/>
    </location>
    <ligand>
        <name>substrate</name>
    </ligand>
</feature>
<comment type="pathway">
    <text evidence="1 8">Amino-acid biosynthesis; L-lysine biosynthesis via DAP pathway; DL-2,6-diaminopimelate from LL-2,6-diaminopimelate: step 1/1.</text>
</comment>
<keyword evidence="6 8" id="KW-0413">Isomerase</keyword>
<evidence type="ECO:0000256" key="4">
    <source>
        <dbReference type="ARBA" id="ARBA00022605"/>
    </source>
</evidence>
<feature type="site" description="Could be important to modulate the pK values of the two catalytic cysteine residues" evidence="8">
    <location>
        <position position="204"/>
    </location>
</feature>
<evidence type="ECO:0000256" key="5">
    <source>
        <dbReference type="ARBA" id="ARBA00023154"/>
    </source>
</evidence>
<dbReference type="Proteomes" id="UP001354971">
    <property type="component" value="Unassembled WGS sequence"/>
</dbReference>